<dbReference type="Proteomes" id="UP000077069">
    <property type="component" value="Unassembled WGS sequence"/>
</dbReference>
<feature type="chain" id="PRO_5008058489" evidence="1">
    <location>
        <begin position="21"/>
        <end position="275"/>
    </location>
</feature>
<evidence type="ECO:0000313" key="2">
    <source>
        <dbReference type="EMBL" id="OAG09322.1"/>
    </source>
</evidence>
<evidence type="ECO:0000313" key="3">
    <source>
        <dbReference type="Proteomes" id="UP000077069"/>
    </source>
</evidence>
<dbReference type="GeneID" id="28760997"/>
<dbReference type="EMBL" id="KV441549">
    <property type="protein sequence ID" value="OAG09322.1"/>
    <property type="molecule type" value="Genomic_DNA"/>
</dbReference>
<evidence type="ECO:0000256" key="1">
    <source>
        <dbReference type="SAM" id="SignalP"/>
    </source>
</evidence>
<gene>
    <name evidence="2" type="ORF">CC84DRAFT_1160499</name>
</gene>
<keyword evidence="3" id="KW-1185">Reference proteome</keyword>
<dbReference type="OrthoDB" id="5410365at2759"/>
<reference evidence="2 3" key="1">
    <citation type="submission" date="2016-05" db="EMBL/GenBank/DDBJ databases">
        <title>Comparative analysis of secretome profiles of manganese(II)-oxidizing ascomycete fungi.</title>
        <authorList>
            <consortium name="DOE Joint Genome Institute"/>
            <person name="Zeiner C.A."/>
            <person name="Purvine S.O."/>
            <person name="Zink E.M."/>
            <person name="Wu S."/>
            <person name="Pasa-Tolic L."/>
            <person name="Chaput D.L."/>
            <person name="Haridas S."/>
            <person name="Grigoriev I.V."/>
            <person name="Santelli C.M."/>
            <person name="Hansel C.M."/>
        </authorList>
    </citation>
    <scope>NUCLEOTIDE SEQUENCE [LARGE SCALE GENOMIC DNA]</scope>
    <source>
        <strain evidence="2 3">AP3s5-JAC2a</strain>
    </source>
</reference>
<sequence length="275" mass="31007">MPRSILLSKHFLPLSAVALGRFVISFDEPHHDFHDPLCPAGPDVTEKVQIRFDSSHHSIKHQKGASQLTGFLSSSFSKRLKTSIRIIADEAKTYYLNNAGQWFRDAVKSEETRKWIERTIDEGENIYVVVAYHTLLNARIVEQRQGQSAAGGTLAISVSTALTASGVVVPFTNAVDPGFGGSLGALQNEQRQFIAPGEQIYAIQYRKVRWRWFSRDKVDNMSLAKNAWWESYDRSRYLETDVEDLIEVELEDEMNLEGEKDECALESGEVLVSIV</sequence>
<accession>A0A177CQU8</accession>
<name>A0A177CQU8_9PLEO</name>
<organism evidence="2 3">
    <name type="scientific">Paraphaeosphaeria sporulosa</name>
    <dbReference type="NCBI Taxonomy" id="1460663"/>
    <lineage>
        <taxon>Eukaryota</taxon>
        <taxon>Fungi</taxon>
        <taxon>Dikarya</taxon>
        <taxon>Ascomycota</taxon>
        <taxon>Pezizomycotina</taxon>
        <taxon>Dothideomycetes</taxon>
        <taxon>Pleosporomycetidae</taxon>
        <taxon>Pleosporales</taxon>
        <taxon>Massarineae</taxon>
        <taxon>Didymosphaeriaceae</taxon>
        <taxon>Paraphaeosphaeria</taxon>
    </lineage>
</organism>
<proteinExistence type="predicted"/>
<dbReference type="RefSeq" id="XP_018039687.1">
    <property type="nucleotide sequence ID" value="XM_018177511.1"/>
</dbReference>
<keyword evidence="1" id="KW-0732">Signal</keyword>
<protein>
    <submittedName>
        <fullName evidence="2">Uncharacterized protein</fullName>
    </submittedName>
</protein>
<dbReference type="AlphaFoldDB" id="A0A177CQU8"/>
<dbReference type="InParanoid" id="A0A177CQU8"/>
<feature type="signal peptide" evidence="1">
    <location>
        <begin position="1"/>
        <end position="20"/>
    </location>
</feature>